<dbReference type="AlphaFoldDB" id="A0A072VAN2"/>
<sequence length="240" mass="27480">MAAETFPYQNGVVAKKSKENDRRRRRGKAKKNNKASEQPASNIGEDSDNAKENTDPKQVFEQVEIEYVPEKVDLYEGMDEEFRKIFEKFSFTDVAASEETDKKDVAEETAATKKKANSDSDYEDEENDNEQKEKGVSNKKKKFVPNTRELILNRKDVTMLCNGQLNDELIYRVTALRLRCFHDEADKFPSGFLQKFINLIELIVTCSSFTYIFSSGSECAGHSETTMKLRNLVLVQLDNL</sequence>
<dbReference type="InterPro" id="IPR052584">
    <property type="entry name" value="U2_snRNP_Complex_Component"/>
</dbReference>
<dbReference type="GO" id="GO:0071013">
    <property type="term" value="C:catalytic step 2 spliceosome"/>
    <property type="evidence" value="ECO:0000318"/>
    <property type="project" value="GO_Central"/>
</dbReference>
<reference evidence="3" key="3">
    <citation type="submission" date="2015-04" db="UniProtKB">
        <authorList>
            <consortium name="EnsemblPlants"/>
        </authorList>
    </citation>
    <scope>IDENTIFICATION</scope>
    <source>
        <strain evidence="3">cv. Jemalong A17</strain>
    </source>
</reference>
<feature type="region of interest" description="Disordered" evidence="1">
    <location>
        <begin position="97"/>
        <end position="139"/>
    </location>
</feature>
<reference evidence="2 4" key="1">
    <citation type="journal article" date="2011" name="Nature">
        <title>The Medicago genome provides insight into the evolution of rhizobial symbioses.</title>
        <authorList>
            <person name="Young N.D."/>
            <person name="Debelle F."/>
            <person name="Oldroyd G.E."/>
            <person name="Geurts R."/>
            <person name="Cannon S.B."/>
            <person name="Udvardi M.K."/>
            <person name="Benedito V.A."/>
            <person name="Mayer K.F."/>
            <person name="Gouzy J."/>
            <person name="Schoof H."/>
            <person name="Van de Peer Y."/>
            <person name="Proost S."/>
            <person name="Cook D.R."/>
            <person name="Meyers B.C."/>
            <person name="Spannagl M."/>
            <person name="Cheung F."/>
            <person name="De Mita S."/>
            <person name="Krishnakumar V."/>
            <person name="Gundlach H."/>
            <person name="Zhou S."/>
            <person name="Mudge J."/>
            <person name="Bharti A.K."/>
            <person name="Murray J.D."/>
            <person name="Naoumkina M.A."/>
            <person name="Rosen B."/>
            <person name="Silverstein K.A."/>
            <person name="Tang H."/>
            <person name="Rombauts S."/>
            <person name="Zhao P.X."/>
            <person name="Zhou P."/>
            <person name="Barbe V."/>
            <person name="Bardou P."/>
            <person name="Bechner M."/>
            <person name="Bellec A."/>
            <person name="Berger A."/>
            <person name="Berges H."/>
            <person name="Bidwell S."/>
            <person name="Bisseling T."/>
            <person name="Choisne N."/>
            <person name="Couloux A."/>
            <person name="Denny R."/>
            <person name="Deshpande S."/>
            <person name="Dai X."/>
            <person name="Doyle J.J."/>
            <person name="Dudez A.M."/>
            <person name="Farmer A.D."/>
            <person name="Fouteau S."/>
            <person name="Franken C."/>
            <person name="Gibelin C."/>
            <person name="Gish J."/>
            <person name="Goldstein S."/>
            <person name="Gonzalez A.J."/>
            <person name="Green P.J."/>
            <person name="Hallab A."/>
            <person name="Hartog M."/>
            <person name="Hua A."/>
            <person name="Humphray S.J."/>
            <person name="Jeong D.H."/>
            <person name="Jing Y."/>
            <person name="Jocker A."/>
            <person name="Kenton S.M."/>
            <person name="Kim D.J."/>
            <person name="Klee K."/>
            <person name="Lai H."/>
            <person name="Lang C."/>
            <person name="Lin S."/>
            <person name="Macmil S.L."/>
            <person name="Magdelenat G."/>
            <person name="Matthews L."/>
            <person name="McCorrison J."/>
            <person name="Monaghan E.L."/>
            <person name="Mun J.H."/>
            <person name="Najar F.Z."/>
            <person name="Nicholson C."/>
            <person name="Noirot C."/>
            <person name="O'Bleness M."/>
            <person name="Paule C.R."/>
            <person name="Poulain J."/>
            <person name="Prion F."/>
            <person name="Qin B."/>
            <person name="Qu C."/>
            <person name="Retzel E.F."/>
            <person name="Riddle C."/>
            <person name="Sallet E."/>
            <person name="Samain S."/>
            <person name="Samson N."/>
            <person name="Sanders I."/>
            <person name="Saurat O."/>
            <person name="Scarpelli C."/>
            <person name="Schiex T."/>
            <person name="Segurens B."/>
            <person name="Severin A.J."/>
            <person name="Sherrier D.J."/>
            <person name="Shi R."/>
            <person name="Sims S."/>
            <person name="Singer S.R."/>
            <person name="Sinharoy S."/>
            <person name="Sterck L."/>
            <person name="Viollet A."/>
            <person name="Wang B.B."/>
            <person name="Wang K."/>
            <person name="Wang M."/>
            <person name="Wang X."/>
            <person name="Warfsmann J."/>
            <person name="Weissenbach J."/>
            <person name="White D.D."/>
            <person name="White J.D."/>
            <person name="Wiley G.B."/>
            <person name="Wincker P."/>
            <person name="Xing Y."/>
            <person name="Yang L."/>
            <person name="Yao Z."/>
            <person name="Ying F."/>
            <person name="Zhai J."/>
            <person name="Zhou L."/>
            <person name="Zuber A."/>
            <person name="Denarie J."/>
            <person name="Dixon R.A."/>
            <person name="May G.D."/>
            <person name="Schwartz D.C."/>
            <person name="Rogers J."/>
            <person name="Quetier F."/>
            <person name="Town C.D."/>
            <person name="Roe B.A."/>
        </authorList>
    </citation>
    <scope>NUCLEOTIDE SEQUENCE [LARGE SCALE GENOMIC DNA]</scope>
    <source>
        <strain evidence="2">A17</strain>
        <strain evidence="3 4">cv. Jemalong A17</strain>
    </source>
</reference>
<evidence type="ECO:0000313" key="3">
    <source>
        <dbReference type="EnsemblPlants" id="KEH38453"/>
    </source>
</evidence>
<dbReference type="STRING" id="3880.A0A072VAN2"/>
<gene>
    <name evidence="2" type="ordered locus">MTR_2g072100</name>
</gene>
<evidence type="ECO:0000313" key="2">
    <source>
        <dbReference type="EMBL" id="KEH38453.1"/>
    </source>
</evidence>
<dbReference type="EnsemblPlants" id="KEH38453">
    <property type="protein sequence ID" value="KEH38453"/>
    <property type="gene ID" value="MTR_2g072100"/>
</dbReference>
<dbReference type="EMBL" id="CM001218">
    <property type="protein sequence ID" value="KEH38453.1"/>
    <property type="molecule type" value="Genomic_DNA"/>
</dbReference>
<dbReference type="Proteomes" id="UP000002051">
    <property type="component" value="Chromosome 2"/>
</dbReference>
<accession>A0A072VAN2</accession>
<protein>
    <submittedName>
        <fullName evidence="2 3">Uncharacterized protein</fullName>
    </submittedName>
</protein>
<dbReference type="PANTHER" id="PTHR12785:SF6">
    <property type="entry name" value="SPLICING FACTOR 3B SUBUNIT 2"/>
    <property type="match status" value="1"/>
</dbReference>
<dbReference type="GO" id="GO:0005686">
    <property type="term" value="C:U2 snRNP"/>
    <property type="evidence" value="ECO:0000318"/>
    <property type="project" value="GO_Central"/>
</dbReference>
<feature type="region of interest" description="Disordered" evidence="1">
    <location>
        <begin position="1"/>
        <end position="63"/>
    </location>
</feature>
<dbReference type="GO" id="GO:0005684">
    <property type="term" value="C:U2-type spliceosomal complex"/>
    <property type="evidence" value="ECO:0000318"/>
    <property type="project" value="GO_Central"/>
</dbReference>
<organism evidence="2 4">
    <name type="scientific">Medicago truncatula</name>
    <name type="common">Barrel medic</name>
    <name type="synonym">Medicago tribuloides</name>
    <dbReference type="NCBI Taxonomy" id="3880"/>
    <lineage>
        <taxon>Eukaryota</taxon>
        <taxon>Viridiplantae</taxon>
        <taxon>Streptophyta</taxon>
        <taxon>Embryophyta</taxon>
        <taxon>Tracheophyta</taxon>
        <taxon>Spermatophyta</taxon>
        <taxon>Magnoliopsida</taxon>
        <taxon>eudicotyledons</taxon>
        <taxon>Gunneridae</taxon>
        <taxon>Pentapetalae</taxon>
        <taxon>rosids</taxon>
        <taxon>fabids</taxon>
        <taxon>Fabales</taxon>
        <taxon>Fabaceae</taxon>
        <taxon>Papilionoideae</taxon>
        <taxon>50 kb inversion clade</taxon>
        <taxon>NPAAA clade</taxon>
        <taxon>Hologalegina</taxon>
        <taxon>IRL clade</taxon>
        <taxon>Trifolieae</taxon>
        <taxon>Medicago</taxon>
    </lineage>
</organism>
<evidence type="ECO:0000313" key="4">
    <source>
        <dbReference type="Proteomes" id="UP000002051"/>
    </source>
</evidence>
<dbReference type="GO" id="GO:0000398">
    <property type="term" value="P:mRNA splicing, via spliceosome"/>
    <property type="evidence" value="ECO:0000318"/>
    <property type="project" value="GO_Central"/>
</dbReference>
<name>A0A072VAN2_MEDTR</name>
<keyword evidence="4" id="KW-1185">Reference proteome</keyword>
<dbReference type="GO" id="GO:0071011">
    <property type="term" value="C:precatalytic spliceosome"/>
    <property type="evidence" value="ECO:0000318"/>
    <property type="project" value="GO_Central"/>
</dbReference>
<proteinExistence type="predicted"/>
<feature type="compositionally biased region" description="Basic residues" evidence="1">
    <location>
        <begin position="23"/>
        <end position="33"/>
    </location>
</feature>
<dbReference type="PANTHER" id="PTHR12785">
    <property type="entry name" value="SPLICING FACTOR 3B"/>
    <property type="match status" value="1"/>
</dbReference>
<evidence type="ECO:0000256" key="1">
    <source>
        <dbReference type="SAM" id="MobiDB-lite"/>
    </source>
</evidence>
<dbReference type="HOGENOM" id="CLU_1157897_0_0_1"/>
<reference evidence="2 4" key="2">
    <citation type="journal article" date="2014" name="BMC Genomics">
        <title>An improved genome release (version Mt4.0) for the model legume Medicago truncatula.</title>
        <authorList>
            <person name="Tang H."/>
            <person name="Krishnakumar V."/>
            <person name="Bidwell S."/>
            <person name="Rosen B."/>
            <person name="Chan A."/>
            <person name="Zhou S."/>
            <person name="Gentzbittel L."/>
            <person name="Childs K.L."/>
            <person name="Yandell M."/>
            <person name="Gundlach H."/>
            <person name="Mayer K.F."/>
            <person name="Schwartz D.C."/>
            <person name="Town C.D."/>
        </authorList>
    </citation>
    <scope>GENOME REANNOTATION</scope>
    <source>
        <strain evidence="2">A17</strain>
        <strain evidence="3 4">cv. Jemalong A17</strain>
    </source>
</reference>